<accession>A0A9X3MPZ2</accession>
<dbReference type="InterPro" id="IPR007497">
    <property type="entry name" value="SIMPL/DUF541"/>
</dbReference>
<evidence type="ECO:0000313" key="3">
    <source>
        <dbReference type="Proteomes" id="UP001149140"/>
    </source>
</evidence>
<sequence length="164" mass="16707">MPGRPVGLIATSAVLLAAALFPTAASAQAPATTLTAAGVGQSAPKPDDPKSERSIREAVEAAEASALPKAVAEGKAHAVALAAAAGLTLGALISISDSPPNSYPFYYQFGTFPNGHYCGNVRRVKTVVRNGKRVRVAAGTRRVCRVPPQVSASVQLTYAVTPAA</sequence>
<dbReference type="Pfam" id="PF04402">
    <property type="entry name" value="SIMPL"/>
    <property type="match status" value="1"/>
</dbReference>
<organism evidence="2 3">
    <name type="scientific">Solirubrobacter ginsenosidimutans</name>
    <dbReference type="NCBI Taxonomy" id="490573"/>
    <lineage>
        <taxon>Bacteria</taxon>
        <taxon>Bacillati</taxon>
        <taxon>Actinomycetota</taxon>
        <taxon>Thermoleophilia</taxon>
        <taxon>Solirubrobacterales</taxon>
        <taxon>Solirubrobacteraceae</taxon>
        <taxon>Solirubrobacter</taxon>
    </lineage>
</organism>
<keyword evidence="3" id="KW-1185">Reference proteome</keyword>
<dbReference type="Proteomes" id="UP001149140">
    <property type="component" value="Unassembled WGS sequence"/>
</dbReference>
<dbReference type="AlphaFoldDB" id="A0A9X3MPZ2"/>
<dbReference type="RefSeq" id="WP_270037753.1">
    <property type="nucleotide sequence ID" value="NZ_JAPDOD010000001.1"/>
</dbReference>
<feature type="chain" id="PRO_5040899999" evidence="1">
    <location>
        <begin position="28"/>
        <end position="164"/>
    </location>
</feature>
<gene>
    <name evidence="2" type="ORF">OM076_02360</name>
</gene>
<dbReference type="Gene3D" id="3.30.110.170">
    <property type="entry name" value="Protein of unknown function (DUF541), domain 1"/>
    <property type="match status" value="1"/>
</dbReference>
<proteinExistence type="predicted"/>
<name>A0A9X3MPZ2_9ACTN</name>
<keyword evidence="1" id="KW-0732">Signal</keyword>
<evidence type="ECO:0000256" key="1">
    <source>
        <dbReference type="SAM" id="SignalP"/>
    </source>
</evidence>
<evidence type="ECO:0000313" key="2">
    <source>
        <dbReference type="EMBL" id="MDA0159095.1"/>
    </source>
</evidence>
<reference evidence="2" key="1">
    <citation type="submission" date="2022-10" db="EMBL/GenBank/DDBJ databases">
        <title>The WGS of Solirubrobacter ginsenosidimutans DSM 21036.</title>
        <authorList>
            <person name="Jiang Z."/>
        </authorList>
    </citation>
    <scope>NUCLEOTIDE SEQUENCE</scope>
    <source>
        <strain evidence="2">DSM 21036</strain>
    </source>
</reference>
<dbReference type="EMBL" id="JAPDOD010000001">
    <property type="protein sequence ID" value="MDA0159095.1"/>
    <property type="molecule type" value="Genomic_DNA"/>
</dbReference>
<comment type="caution">
    <text evidence="2">The sequence shown here is derived from an EMBL/GenBank/DDBJ whole genome shotgun (WGS) entry which is preliminary data.</text>
</comment>
<feature type="signal peptide" evidence="1">
    <location>
        <begin position="1"/>
        <end position="27"/>
    </location>
</feature>
<protein>
    <submittedName>
        <fullName evidence="2">SIMPL domain-containing protein</fullName>
    </submittedName>
</protein>